<evidence type="ECO:0000313" key="7">
    <source>
        <dbReference type="EMBL" id="ENO17920.1"/>
    </source>
</evidence>
<dbReference type="GO" id="GO:0004788">
    <property type="term" value="F:thiamine diphosphokinase activity"/>
    <property type="evidence" value="ECO:0007669"/>
    <property type="project" value="UniProtKB-EC"/>
</dbReference>
<comment type="caution">
    <text evidence="7">The sequence shown here is derived from an EMBL/GenBank/DDBJ whole genome shotgun (WGS) entry which is preliminary data.</text>
</comment>
<evidence type="ECO:0000313" key="8">
    <source>
        <dbReference type="Proteomes" id="UP000013015"/>
    </source>
</evidence>
<keyword evidence="5" id="KW-1133">Transmembrane helix</keyword>
<dbReference type="Pfam" id="PF12555">
    <property type="entry name" value="SteA-like_C"/>
    <property type="match status" value="1"/>
</dbReference>
<dbReference type="GO" id="GO:0009229">
    <property type="term" value="P:thiamine diphosphate biosynthetic process"/>
    <property type="evidence" value="ECO:0007669"/>
    <property type="project" value="InterPro"/>
</dbReference>
<dbReference type="InterPro" id="IPR047795">
    <property type="entry name" value="Put_SteA-like"/>
</dbReference>
<keyword evidence="8" id="KW-1185">Reference proteome</keyword>
<dbReference type="Gene3D" id="3.40.50.10240">
    <property type="entry name" value="Thiamin pyrophosphokinase, catalytic domain"/>
    <property type="match status" value="1"/>
</dbReference>
<evidence type="ECO:0000256" key="5">
    <source>
        <dbReference type="SAM" id="Phobius"/>
    </source>
</evidence>
<proteinExistence type="predicted"/>
<evidence type="ECO:0000256" key="3">
    <source>
        <dbReference type="ARBA" id="ARBA00022777"/>
    </source>
</evidence>
<dbReference type="SUPFAM" id="SSF63999">
    <property type="entry name" value="Thiamin pyrophosphokinase, catalytic domain"/>
    <property type="match status" value="1"/>
</dbReference>
<protein>
    <submittedName>
        <fullName evidence="7">Thiamin pyrophosphokinase</fullName>
        <ecNumber evidence="7">2.7.6.2</ecNumber>
    </submittedName>
</protein>
<feature type="transmembrane region" description="Helical" evidence="5">
    <location>
        <begin position="343"/>
        <end position="362"/>
    </location>
</feature>
<keyword evidence="5" id="KW-0812">Transmembrane</keyword>
<gene>
    <name evidence="7" type="ORF">HMPREF9004_1324</name>
</gene>
<sequence>MMEERNSSATPTPITGLARVDGRIRNLVTRIEPGEIAIIDQSDLDRASARALVSKAPIAVLNAAPSSSGRHFVLGPRILLDAGILVIDDLGPDIMTVREGETLQVRGHEILRAGDVIANGHLLDASDLENDEREQRRMISTQIGSFAASIDEYLERDGALLKGEGVPTYREEIEGHPVLLVLDDEQANEDLKSLKRWITDAAPIVFGIDGGANLAKERRLKPTFVVGDMDQMKEGVLRHAKHRILRRGHDGLTAGRERLDRMGLGCETIEMSGTSEDAALLVATHSGASSIVIAGASHDLDDFVDRGRSAMAPSFFTRLGAGDALVSAKAVAATHRPRISSTWLVFLLIAMLAGLGAAFWSTPLGQDLFRLLVEWGTNHTAQEPAALTALIQGAFAC</sequence>
<reference evidence="7 8" key="1">
    <citation type="submission" date="2013-03" db="EMBL/GenBank/DDBJ databases">
        <title>Reference genome for the Human Microbiome Project.</title>
        <authorList>
            <person name="Aqrawi P."/>
            <person name="Ayvaz T."/>
            <person name="Bess C."/>
            <person name="Blankenburg K."/>
            <person name="Coyle M."/>
            <person name="Deng J."/>
            <person name="Forbes L."/>
            <person name="Fowler G."/>
            <person name="Francisco L."/>
            <person name="Fu Q."/>
            <person name="Gibbs R."/>
            <person name="Gross S."/>
            <person name="Gubbala S."/>
            <person name="Hale W."/>
            <person name="Hemphill L."/>
            <person name="Highlander S."/>
            <person name="Hirani K."/>
            <person name="Jackson L."/>
            <person name="Jakkamsetti A."/>
            <person name="Javaid M."/>
            <person name="Jayaseelan J.C."/>
            <person name="Jiang H."/>
            <person name="Joshi V."/>
            <person name="Korchina V."/>
            <person name="Kovar C."/>
            <person name="Lara F."/>
            <person name="Lee S."/>
            <person name="Liu Y."/>
            <person name="Mata R."/>
            <person name="Mathew T."/>
            <person name="Munidasa M."/>
            <person name="Muzny D."/>
            <person name="Nazareth L."/>
            <person name="Ngo R."/>
            <person name="Nguyen L."/>
            <person name="Nguyen N."/>
            <person name="Okwuonu G."/>
            <person name="Ongeri F."/>
            <person name="Palculict T."/>
            <person name="Patil S."/>
            <person name="Petrosino J."/>
            <person name="Pham C."/>
            <person name="Pham P."/>
            <person name="Pu L.-L."/>
            <person name="Qin X."/>
            <person name="Qu J."/>
            <person name="Reid J."/>
            <person name="Ross M."/>
            <person name="Ruth R."/>
            <person name="Saada N."/>
            <person name="San Lucas F."/>
            <person name="Santibanez J."/>
            <person name="Shang Y."/>
            <person name="Simmons D."/>
            <person name="Song X.-Z."/>
            <person name="Tang L.-Y."/>
            <person name="Thornton R."/>
            <person name="Warren J."/>
            <person name="Weissenberger G."/>
            <person name="Wilczek-Boney K."/>
            <person name="Worley K."/>
            <person name="Youmans B."/>
            <person name="Zhang J."/>
            <person name="Zhang L."/>
            <person name="Zhao Z."/>
            <person name="Zhou C."/>
            <person name="Zhu D."/>
            <person name="Zhu Y."/>
        </authorList>
    </citation>
    <scope>NUCLEOTIDE SEQUENCE [LARGE SCALE GENOMIC DNA]</scope>
    <source>
        <strain evidence="7 8">F0333</strain>
    </source>
</reference>
<keyword evidence="2" id="KW-0547">Nucleotide-binding</keyword>
<dbReference type="NCBIfam" id="NF040608">
    <property type="entry name" value="division_SteA"/>
    <property type="match status" value="1"/>
</dbReference>
<feature type="domain" description="SteA-like C-terminal" evidence="6">
    <location>
        <begin position="329"/>
        <end position="375"/>
    </location>
</feature>
<keyword evidence="5" id="KW-0472">Membrane</keyword>
<evidence type="ECO:0000256" key="2">
    <source>
        <dbReference type="ARBA" id="ARBA00022741"/>
    </source>
</evidence>
<dbReference type="EC" id="2.7.6.2" evidence="7"/>
<keyword evidence="4" id="KW-0067">ATP-binding</keyword>
<evidence type="ECO:0000259" key="6">
    <source>
        <dbReference type="Pfam" id="PF12555"/>
    </source>
</evidence>
<dbReference type="GO" id="GO:0005524">
    <property type="term" value="F:ATP binding"/>
    <property type="evidence" value="ECO:0007669"/>
    <property type="project" value="UniProtKB-KW"/>
</dbReference>
<accession>N6W5Y7</accession>
<name>N6W5Y7_9ACTO</name>
<dbReference type="GO" id="GO:0016301">
    <property type="term" value="F:kinase activity"/>
    <property type="evidence" value="ECO:0007669"/>
    <property type="project" value="UniProtKB-KW"/>
</dbReference>
<dbReference type="Proteomes" id="UP000013015">
    <property type="component" value="Unassembled WGS sequence"/>
</dbReference>
<evidence type="ECO:0000256" key="1">
    <source>
        <dbReference type="ARBA" id="ARBA00022679"/>
    </source>
</evidence>
<dbReference type="eggNOG" id="COG4825">
    <property type="taxonomic scope" value="Bacteria"/>
</dbReference>
<dbReference type="AlphaFoldDB" id="N6W5Y7"/>
<evidence type="ECO:0000256" key="4">
    <source>
        <dbReference type="ARBA" id="ARBA00022840"/>
    </source>
</evidence>
<dbReference type="OrthoDB" id="5169996at2"/>
<keyword evidence="3 7" id="KW-0418">Kinase</keyword>
<dbReference type="InterPro" id="IPR036759">
    <property type="entry name" value="TPK_catalytic_sf"/>
</dbReference>
<keyword evidence="1 7" id="KW-0808">Transferase</keyword>
<dbReference type="STRING" id="888050.HMPREF9004_1324"/>
<dbReference type="HOGENOM" id="CLU_046690_0_0_11"/>
<dbReference type="PATRIC" id="fig|888050.3.peg.1262"/>
<dbReference type="EMBL" id="AQHZ01000022">
    <property type="protein sequence ID" value="ENO17920.1"/>
    <property type="molecule type" value="Genomic_DNA"/>
</dbReference>
<dbReference type="InterPro" id="IPR022215">
    <property type="entry name" value="SteA-like_C"/>
</dbReference>
<organism evidence="7 8">
    <name type="scientific">Schaalia cardiffensis F0333</name>
    <dbReference type="NCBI Taxonomy" id="888050"/>
    <lineage>
        <taxon>Bacteria</taxon>
        <taxon>Bacillati</taxon>
        <taxon>Actinomycetota</taxon>
        <taxon>Actinomycetes</taxon>
        <taxon>Actinomycetales</taxon>
        <taxon>Actinomycetaceae</taxon>
        <taxon>Schaalia</taxon>
    </lineage>
</organism>
<dbReference type="RefSeq" id="WP_005963556.1">
    <property type="nucleotide sequence ID" value="NZ_CP040505.1"/>
</dbReference>